<evidence type="ECO:0000313" key="2">
    <source>
        <dbReference type="EMBL" id="PPR05138.1"/>
    </source>
</evidence>
<comment type="caution">
    <text evidence="2">The sequence shown here is derived from an EMBL/GenBank/DDBJ whole genome shotgun (WGS) entry which is preliminary data.</text>
</comment>
<gene>
    <name evidence="2" type="ORF">CVT26_012224</name>
</gene>
<dbReference type="EMBL" id="NHYE01000514">
    <property type="protein sequence ID" value="PPR05138.1"/>
    <property type="molecule type" value="Genomic_DNA"/>
</dbReference>
<dbReference type="InParanoid" id="A0A409YQ59"/>
<reference evidence="2 3" key="1">
    <citation type="journal article" date="2018" name="Evol. Lett.">
        <title>Horizontal gene cluster transfer increased hallucinogenic mushroom diversity.</title>
        <authorList>
            <person name="Reynolds H.T."/>
            <person name="Vijayakumar V."/>
            <person name="Gluck-Thaler E."/>
            <person name="Korotkin H.B."/>
            <person name="Matheny P.B."/>
            <person name="Slot J.C."/>
        </authorList>
    </citation>
    <scope>NUCLEOTIDE SEQUENCE [LARGE SCALE GENOMIC DNA]</scope>
    <source>
        <strain evidence="2 3">SRW20</strain>
    </source>
</reference>
<evidence type="ECO:0000313" key="3">
    <source>
        <dbReference type="Proteomes" id="UP000284706"/>
    </source>
</evidence>
<organism evidence="2 3">
    <name type="scientific">Gymnopilus dilepis</name>
    <dbReference type="NCBI Taxonomy" id="231916"/>
    <lineage>
        <taxon>Eukaryota</taxon>
        <taxon>Fungi</taxon>
        <taxon>Dikarya</taxon>
        <taxon>Basidiomycota</taxon>
        <taxon>Agaricomycotina</taxon>
        <taxon>Agaricomycetes</taxon>
        <taxon>Agaricomycetidae</taxon>
        <taxon>Agaricales</taxon>
        <taxon>Agaricineae</taxon>
        <taxon>Hymenogastraceae</taxon>
        <taxon>Gymnopilus</taxon>
    </lineage>
</organism>
<protein>
    <submittedName>
        <fullName evidence="2">Uncharacterized protein</fullName>
    </submittedName>
</protein>
<keyword evidence="3" id="KW-1185">Reference proteome</keyword>
<evidence type="ECO:0000256" key="1">
    <source>
        <dbReference type="SAM" id="MobiDB-lite"/>
    </source>
</evidence>
<feature type="region of interest" description="Disordered" evidence="1">
    <location>
        <begin position="1"/>
        <end position="32"/>
    </location>
</feature>
<name>A0A409YQ59_9AGAR</name>
<dbReference type="OrthoDB" id="2602575at2759"/>
<dbReference type="AlphaFoldDB" id="A0A409YQ59"/>
<accession>A0A409YQ59</accession>
<proteinExistence type="predicted"/>
<dbReference type="Proteomes" id="UP000284706">
    <property type="component" value="Unassembled WGS sequence"/>
</dbReference>
<sequence length="279" mass="30616">MQMIAVPSPGSSHQAQGRPANSSQVHSSSRRPTVKLRDIGILAPGQLHRLPLPPQKSPSAPIIPTPQSILDGSYAASVELAKKRATDSNVDTITVIYAPRTLKYTGEPTMSIVFSYDGGRPGPTLFDLLKRKVVVDHGEDKPFKETSWIRTSVTLDVSIPVLLPKCEKAHVMSDTSKWPGMMPNSEYFYCGPESKFRTRQEIAFEIAAMIAQLLREVKSGKRARWVPISGEGSPADWNVKKTSSREVRLIALNYYKKTWVPVLAKDAASADQAASSSSQ</sequence>
<feature type="compositionally biased region" description="Polar residues" evidence="1">
    <location>
        <begin position="9"/>
        <end position="27"/>
    </location>
</feature>